<comment type="caution">
    <text evidence="2">The sequence shown here is derived from an EMBL/GenBank/DDBJ whole genome shotgun (WGS) entry which is preliminary data.</text>
</comment>
<keyword evidence="1" id="KW-0812">Transmembrane</keyword>
<name>A0A0D8LBD9_MORMO</name>
<evidence type="ECO:0000313" key="3">
    <source>
        <dbReference type="Proteomes" id="UP000032582"/>
    </source>
</evidence>
<keyword evidence="1" id="KW-1133">Transmembrane helix</keyword>
<feature type="transmembrane region" description="Helical" evidence="1">
    <location>
        <begin position="55"/>
        <end position="80"/>
    </location>
</feature>
<feature type="transmembrane region" description="Helical" evidence="1">
    <location>
        <begin position="149"/>
        <end position="167"/>
    </location>
</feature>
<feature type="transmembrane region" description="Helical" evidence="1">
    <location>
        <begin position="100"/>
        <end position="128"/>
    </location>
</feature>
<reference evidence="2 3" key="1">
    <citation type="submission" date="2015-02" db="EMBL/GenBank/DDBJ databases">
        <title>Whole genome shotgun sequencing of cultured foodborne pathogen.</title>
        <authorList>
            <person name="Timme R."/>
            <person name="Allard M.W."/>
            <person name="Strain E."/>
            <person name="Evans P.S."/>
            <person name="Brown E."/>
        </authorList>
    </citation>
    <scope>NUCLEOTIDE SEQUENCE [LARGE SCALE GENOMIC DNA]</scope>
    <source>
        <strain evidence="2 3">GCSL-TSO-24</strain>
    </source>
</reference>
<sequence length="219" mass="25042">MDKASDGKVNRILNIVMWIAFILSAASAFFYQNGLFCIVMLVVGSWARIIQEKKLLIYIVTSKLFLWVIGIVFSVGYFLAGKLLNIAFQVESDYLNTSPWILAIFISFFFFILLQTLFVVFFFIALLFKKLNVTIKVTDKTKNNTMGHITWTLVCTLIGIIPLLMAVSKMQQNVFLISIRMDAYAVSDCGPIRQDAAYLRINERQCYKFEPWISLTPAV</sequence>
<feature type="transmembrane region" description="Helical" evidence="1">
    <location>
        <begin position="15"/>
        <end position="43"/>
    </location>
</feature>
<evidence type="ECO:0000256" key="1">
    <source>
        <dbReference type="SAM" id="Phobius"/>
    </source>
</evidence>
<dbReference type="EMBL" id="JZSH01000047">
    <property type="protein sequence ID" value="KJF78436.1"/>
    <property type="molecule type" value="Genomic_DNA"/>
</dbReference>
<keyword evidence="1" id="KW-0472">Membrane</keyword>
<accession>A0A0D8LBD9</accession>
<gene>
    <name evidence="2" type="ORF">UA45_06220</name>
</gene>
<dbReference type="Proteomes" id="UP000032582">
    <property type="component" value="Unassembled WGS sequence"/>
</dbReference>
<dbReference type="AlphaFoldDB" id="A0A0D8LBD9"/>
<proteinExistence type="predicted"/>
<evidence type="ECO:0000313" key="2">
    <source>
        <dbReference type="EMBL" id="KJF78436.1"/>
    </source>
</evidence>
<dbReference type="PATRIC" id="fig|582.24.peg.1895"/>
<organism evidence="2 3">
    <name type="scientific">Morganella morganii</name>
    <name type="common">Proteus morganii</name>
    <dbReference type="NCBI Taxonomy" id="582"/>
    <lineage>
        <taxon>Bacteria</taxon>
        <taxon>Pseudomonadati</taxon>
        <taxon>Pseudomonadota</taxon>
        <taxon>Gammaproteobacteria</taxon>
        <taxon>Enterobacterales</taxon>
        <taxon>Morganellaceae</taxon>
        <taxon>Morganella</taxon>
    </lineage>
</organism>
<protein>
    <submittedName>
        <fullName evidence="2">Uncharacterized protein</fullName>
    </submittedName>
</protein>